<comment type="cofactor">
    <cofactor evidence="8">
        <name>[4Fe-4S] cluster</name>
        <dbReference type="ChEBI" id="CHEBI:49883"/>
    </cofactor>
    <text evidence="8">Binds 2 [4Fe-4S] clusters per subunit.</text>
</comment>
<feature type="domain" description="4Fe-4S ferredoxin-type" evidence="10">
    <location>
        <begin position="399"/>
        <end position="431"/>
    </location>
</feature>
<keyword evidence="4 8" id="KW-0677">Repeat</keyword>
<reference evidence="11 12" key="1">
    <citation type="submission" date="2016-10" db="EMBL/GenBank/DDBJ databases">
        <authorList>
            <person name="de Groot N.N."/>
        </authorList>
    </citation>
    <scope>NUCLEOTIDE SEQUENCE [LARGE SCALE GENOMIC DNA]</scope>
    <source>
        <strain evidence="11 12">SLAS-1</strain>
    </source>
</reference>
<dbReference type="GO" id="GO:0046872">
    <property type="term" value="F:metal ion binding"/>
    <property type="evidence" value="ECO:0007669"/>
    <property type="project" value="UniProtKB-KW"/>
</dbReference>
<dbReference type="InterPro" id="IPR011538">
    <property type="entry name" value="Nuo51_FMN-bd"/>
</dbReference>
<dbReference type="EC" id="7.-.-.-" evidence="8"/>
<dbReference type="EMBL" id="FNGO01000012">
    <property type="protein sequence ID" value="SDL95497.1"/>
    <property type="molecule type" value="Genomic_DNA"/>
</dbReference>
<dbReference type="GO" id="GO:0051539">
    <property type="term" value="F:4 iron, 4 sulfur cluster binding"/>
    <property type="evidence" value="ECO:0007669"/>
    <property type="project" value="UniProtKB-KW"/>
</dbReference>
<evidence type="ECO:0000256" key="4">
    <source>
        <dbReference type="ARBA" id="ARBA00022737"/>
    </source>
</evidence>
<keyword evidence="12" id="KW-1185">Reference proteome</keyword>
<dbReference type="GO" id="GO:0022900">
    <property type="term" value="P:electron transport chain"/>
    <property type="evidence" value="ECO:0007669"/>
    <property type="project" value="UniProtKB-UniRule"/>
</dbReference>
<gene>
    <name evidence="8" type="primary">rnfC</name>
    <name evidence="11" type="ORF">SAMN04488692_11250</name>
</gene>
<dbReference type="Pfam" id="PF01512">
    <property type="entry name" value="Complex1_51K"/>
    <property type="match status" value="1"/>
</dbReference>
<feature type="binding site" evidence="8">
    <location>
        <position position="372"/>
    </location>
    <ligand>
        <name>[4Fe-4S] cluster</name>
        <dbReference type="ChEBI" id="CHEBI:49883"/>
        <label>1</label>
    </ligand>
</feature>
<dbReference type="InterPro" id="IPR010208">
    <property type="entry name" value="Ion_transpt_RnfC/RsxC"/>
</dbReference>
<dbReference type="SUPFAM" id="SSF142019">
    <property type="entry name" value="Nqo1 FMN-binding domain-like"/>
    <property type="match status" value="1"/>
</dbReference>
<dbReference type="HAMAP" id="MF_00461">
    <property type="entry name" value="RsxC_RnfC"/>
    <property type="match status" value="1"/>
</dbReference>
<evidence type="ECO:0000256" key="6">
    <source>
        <dbReference type="ARBA" id="ARBA00023004"/>
    </source>
</evidence>
<feature type="binding site" evidence="8">
    <location>
        <position position="417"/>
    </location>
    <ligand>
        <name>[4Fe-4S] cluster</name>
        <dbReference type="ChEBI" id="CHEBI:49883"/>
        <label>2</label>
    </ligand>
</feature>
<dbReference type="PROSITE" id="PS00198">
    <property type="entry name" value="4FE4S_FER_1"/>
    <property type="match status" value="2"/>
</dbReference>
<keyword evidence="8" id="KW-1278">Translocase</keyword>
<dbReference type="Proteomes" id="UP000199476">
    <property type="component" value="Unassembled WGS sequence"/>
</dbReference>
<dbReference type="PROSITE" id="PS51379">
    <property type="entry name" value="4FE4S_FER_2"/>
    <property type="match status" value="2"/>
</dbReference>
<sequence>MLGLFKNKTKGVHPPENKHLSADSQLEKPSPPEEVAVPIQQHIGAPLELMIEKGDEVKKGQKLADSEAFVSAPVHATISGEVKSIEKVATPSGEKVTAVRITASDSDQQEGFSKIEVDDFDSENPSPSAIRNCVREAGIAGMGGAMFPTHVKLSVPEDKEIDHFILNGAECEPYLTVDHRMMVEKSKKILRGFELLMKAVEVEKGIIAIEENKPDAIKTMRNLVSDKKEIKVEVLPSKYPQGGETVLIKTLLNREVPVDGLPLDVGVIVNNVATASAVADAVDRRKPMIERPLTVTGKGVNNPGNYIVPIGTPINEIISLAGVYAEGPGKVIAGGPMLGKSIAEIQAPVVKGTSGVLVLRKEEVEKYDPDPCIKCARCVDACPCDLMPLNLSKYARKEKVEKLDEYKVSNCIECGSCSYICPAQRPLVHYIRLGKAQLNEQQQSE</sequence>
<dbReference type="PANTHER" id="PTHR43034:SF2">
    <property type="entry name" value="ION-TRANSLOCATING OXIDOREDUCTASE COMPLEX SUBUNIT C"/>
    <property type="match status" value="1"/>
</dbReference>
<keyword evidence="8" id="KW-1003">Cell membrane</keyword>
<evidence type="ECO:0000313" key="12">
    <source>
        <dbReference type="Proteomes" id="UP000199476"/>
    </source>
</evidence>
<organism evidence="11 12">
    <name type="scientific">Halarsenatibacter silvermanii</name>
    <dbReference type="NCBI Taxonomy" id="321763"/>
    <lineage>
        <taxon>Bacteria</taxon>
        <taxon>Bacillati</taxon>
        <taxon>Bacillota</taxon>
        <taxon>Clostridia</taxon>
        <taxon>Halanaerobiales</taxon>
        <taxon>Halarsenatibacteraceae</taxon>
        <taxon>Halarsenatibacter</taxon>
    </lineage>
</organism>
<evidence type="ECO:0000256" key="5">
    <source>
        <dbReference type="ARBA" id="ARBA00022982"/>
    </source>
</evidence>
<comment type="subunit">
    <text evidence="8">The complex is composed of six subunits: RnfA, RnfB, RnfC, RnfD, RnfE and RnfG.</text>
</comment>
<dbReference type="Pfam" id="PF10531">
    <property type="entry name" value="SLBB"/>
    <property type="match status" value="1"/>
</dbReference>
<evidence type="ECO:0000256" key="8">
    <source>
        <dbReference type="HAMAP-Rule" id="MF_00461"/>
    </source>
</evidence>
<dbReference type="NCBIfam" id="NF003454">
    <property type="entry name" value="PRK05035.1"/>
    <property type="match status" value="1"/>
</dbReference>
<dbReference type="InterPro" id="IPR017896">
    <property type="entry name" value="4Fe4S_Fe-S-bd"/>
</dbReference>
<feature type="binding site" evidence="8">
    <location>
        <position position="421"/>
    </location>
    <ligand>
        <name>[4Fe-4S] cluster</name>
        <dbReference type="ChEBI" id="CHEBI:49883"/>
        <label>1</label>
    </ligand>
</feature>
<comment type="subcellular location">
    <subcellularLocation>
        <location evidence="8">Cell membrane</location>
        <topology evidence="8">Peripheral membrane protein</topology>
    </subcellularLocation>
</comment>
<evidence type="ECO:0000256" key="9">
    <source>
        <dbReference type="SAM" id="MobiDB-lite"/>
    </source>
</evidence>
<dbReference type="PANTHER" id="PTHR43034">
    <property type="entry name" value="ION-TRANSLOCATING OXIDOREDUCTASE COMPLEX SUBUNIT C"/>
    <property type="match status" value="1"/>
</dbReference>
<keyword evidence="1 8" id="KW-0813">Transport</keyword>
<dbReference type="InterPro" id="IPR026902">
    <property type="entry name" value="RnfC_N"/>
</dbReference>
<keyword evidence="8" id="KW-0472">Membrane</keyword>
<feature type="domain" description="4Fe-4S ferredoxin-type" evidence="10">
    <location>
        <begin position="363"/>
        <end position="392"/>
    </location>
</feature>
<feature type="binding site" evidence="8">
    <location>
        <position position="414"/>
    </location>
    <ligand>
        <name>[4Fe-4S] cluster</name>
        <dbReference type="ChEBI" id="CHEBI:49883"/>
        <label>2</label>
    </ligand>
</feature>
<dbReference type="AlphaFoldDB" id="A0A1G9PB95"/>
<dbReference type="RefSeq" id="WP_089760414.1">
    <property type="nucleotide sequence ID" value="NZ_FNGO01000012.1"/>
</dbReference>
<dbReference type="InterPro" id="IPR017900">
    <property type="entry name" value="4Fe4S_Fe_S_CS"/>
</dbReference>
<feature type="binding site" evidence="8">
    <location>
        <position position="375"/>
    </location>
    <ligand>
        <name>[4Fe-4S] cluster</name>
        <dbReference type="ChEBI" id="CHEBI:49883"/>
        <label>1</label>
    </ligand>
</feature>
<evidence type="ECO:0000256" key="1">
    <source>
        <dbReference type="ARBA" id="ARBA00022448"/>
    </source>
</evidence>
<dbReference type="NCBIfam" id="TIGR01945">
    <property type="entry name" value="rnfC"/>
    <property type="match status" value="1"/>
</dbReference>
<evidence type="ECO:0000256" key="7">
    <source>
        <dbReference type="ARBA" id="ARBA00023014"/>
    </source>
</evidence>
<protein>
    <recommendedName>
        <fullName evidence="8">Ion-translocating oxidoreductase complex subunit C</fullName>
        <ecNumber evidence="8">7.-.-.-</ecNumber>
    </recommendedName>
    <alternativeName>
        <fullName evidence="8">Rnf electron transport complex subunit C</fullName>
    </alternativeName>
</protein>
<evidence type="ECO:0000256" key="2">
    <source>
        <dbReference type="ARBA" id="ARBA00022485"/>
    </source>
</evidence>
<dbReference type="Pfam" id="PF13237">
    <property type="entry name" value="Fer4_10"/>
    <property type="match status" value="1"/>
</dbReference>
<feature type="region of interest" description="Disordered" evidence="9">
    <location>
        <begin position="1"/>
        <end position="32"/>
    </location>
</feature>
<keyword evidence="7 8" id="KW-0411">Iron-sulfur</keyword>
<keyword evidence="6 8" id="KW-0408">Iron</keyword>
<accession>A0A1G9PB95</accession>
<evidence type="ECO:0000313" key="11">
    <source>
        <dbReference type="EMBL" id="SDL95497.1"/>
    </source>
</evidence>
<dbReference type="Gene3D" id="3.30.70.20">
    <property type="match status" value="1"/>
</dbReference>
<comment type="function">
    <text evidence="8">Part of a membrane-bound complex that couples electron transfer with translocation of ions across the membrane.</text>
</comment>
<dbReference type="GO" id="GO:0005886">
    <property type="term" value="C:plasma membrane"/>
    <property type="evidence" value="ECO:0007669"/>
    <property type="project" value="UniProtKB-SubCell"/>
</dbReference>
<evidence type="ECO:0000256" key="3">
    <source>
        <dbReference type="ARBA" id="ARBA00022723"/>
    </source>
</evidence>
<dbReference type="InterPro" id="IPR037225">
    <property type="entry name" value="Nuo51_FMN-bd_sf"/>
</dbReference>
<dbReference type="OrthoDB" id="9767754at2"/>
<feature type="binding site" evidence="8">
    <location>
        <position position="382"/>
    </location>
    <ligand>
        <name>[4Fe-4S] cluster</name>
        <dbReference type="ChEBI" id="CHEBI:49883"/>
        <label>2</label>
    </ligand>
</feature>
<dbReference type="Pfam" id="PF13375">
    <property type="entry name" value="RnfC_N"/>
    <property type="match status" value="1"/>
</dbReference>
<feature type="binding site" evidence="8">
    <location>
        <position position="411"/>
    </location>
    <ligand>
        <name>[4Fe-4S] cluster</name>
        <dbReference type="ChEBI" id="CHEBI:49883"/>
        <label>2</label>
    </ligand>
</feature>
<keyword evidence="2 8" id="KW-0004">4Fe-4S</keyword>
<dbReference type="InterPro" id="IPR019554">
    <property type="entry name" value="Soluble_ligand-bd"/>
</dbReference>
<proteinExistence type="inferred from homology"/>
<dbReference type="Gene3D" id="3.40.50.11540">
    <property type="entry name" value="NADH-ubiquinone oxidoreductase 51kDa subunit"/>
    <property type="match status" value="1"/>
</dbReference>
<name>A0A1G9PB95_9FIRM</name>
<dbReference type="STRING" id="321763.SAMN04488692_11250"/>
<comment type="similarity">
    <text evidence="8">Belongs to the 4Fe4S bacterial-type ferredoxin family. RnfC subfamily.</text>
</comment>
<dbReference type="SUPFAM" id="SSF46548">
    <property type="entry name" value="alpha-helical ferredoxin"/>
    <property type="match status" value="1"/>
</dbReference>
<dbReference type="GO" id="GO:0009055">
    <property type="term" value="F:electron transfer activity"/>
    <property type="evidence" value="ECO:0007669"/>
    <property type="project" value="InterPro"/>
</dbReference>
<keyword evidence="3 8" id="KW-0479">Metal-binding</keyword>
<keyword evidence="5 8" id="KW-0249">Electron transport</keyword>
<feature type="binding site" evidence="8">
    <location>
        <position position="378"/>
    </location>
    <ligand>
        <name>[4Fe-4S] cluster</name>
        <dbReference type="ChEBI" id="CHEBI:49883"/>
        <label>1</label>
    </ligand>
</feature>
<evidence type="ECO:0000259" key="10">
    <source>
        <dbReference type="PROSITE" id="PS51379"/>
    </source>
</evidence>